<dbReference type="InterPro" id="IPR010730">
    <property type="entry name" value="HET"/>
</dbReference>
<evidence type="ECO:0000256" key="1">
    <source>
        <dbReference type="SAM" id="MobiDB-lite"/>
    </source>
</evidence>
<feature type="region of interest" description="Disordered" evidence="1">
    <location>
        <begin position="54"/>
        <end position="73"/>
    </location>
</feature>
<reference evidence="3" key="2">
    <citation type="submission" date="2023-06" db="EMBL/GenBank/DDBJ databases">
        <authorList>
            <consortium name="Lawrence Berkeley National Laboratory"/>
            <person name="Haridas S."/>
            <person name="Hensen N."/>
            <person name="Bonometti L."/>
            <person name="Westerberg I."/>
            <person name="Brannstrom I.O."/>
            <person name="Guillou S."/>
            <person name="Cros-Aarteil S."/>
            <person name="Calhoun S."/>
            <person name="Kuo A."/>
            <person name="Mondo S."/>
            <person name="Pangilinan J."/>
            <person name="Riley R."/>
            <person name="LaButti K."/>
            <person name="Andreopoulos B."/>
            <person name="Lipzen A."/>
            <person name="Chen C."/>
            <person name="Yanf M."/>
            <person name="Daum C."/>
            <person name="Ng V."/>
            <person name="Clum A."/>
            <person name="Steindorff A."/>
            <person name="Ohm R."/>
            <person name="Martin F."/>
            <person name="Silar P."/>
            <person name="Natvig D."/>
            <person name="Lalanne C."/>
            <person name="Gautier V."/>
            <person name="Ament-velasquez S.L."/>
            <person name="Kruys A."/>
            <person name="Hutchinson M.I."/>
            <person name="Powell A.J."/>
            <person name="Barry K."/>
            <person name="Miller A.N."/>
            <person name="Grigoriev I.V."/>
            <person name="Debuchy R."/>
            <person name="Gladieux P."/>
            <person name="Thoren M.H."/>
            <person name="Johannesson H."/>
        </authorList>
    </citation>
    <scope>NUCLEOTIDE SEQUENCE</scope>
    <source>
        <strain evidence="3">CBS 232.78</strain>
    </source>
</reference>
<feature type="domain" description="Heterokaryon incompatibility" evidence="2">
    <location>
        <begin position="93"/>
        <end position="298"/>
    </location>
</feature>
<evidence type="ECO:0000313" key="3">
    <source>
        <dbReference type="EMBL" id="KAK3388051.1"/>
    </source>
</evidence>
<sequence length="632" mass="70159">MTAIFPGSRTPWPVIGAANHIEPDGLLPGAIKLAKSWIQECAGRRDDKHASCSQYQEKDSPLPNRVIDVSPSGTNGTDSLRLYLPPAGETGRYVALSHCWGGQTPTMTTTATLSSFVSEIPTPLPQTFADAVAVTRALGIRYLWIDSLCILQDSRDDWAEQAPLMGAIYSGAYVTVSADAADNSTEGFLRHANRKYFQAVRVPYDGAATENSPIWVRQRGALGYQLPFHDFTGREFYSDDATVKHRARYLVRRMLLAATNDTVKDVEDEVLATLSRIQGTGGADPSSKLSTRGWVFQERALAARTLHFGPAEMAWECRSLISCECSASGMRYRRTRSLLKNAINAMDWTDIVEEYSRLEFTVAEDRLVALAGLAEAAAQRRRQRGGENEEGRDGYLAGLWTRDLRTEMLWMSVFRREAIKTYVAPSWSWASVTASIQYPRPAPNLGDWRVVNMHCPPVLAGSVFGNCSPDSYMDIEGPLIHVKLVLAEDPAGGWPSLEWSLLPVGPEEGGIGKARTSIHWDCDDRKQTSLDQQRKGGSFVLFVATQKPENLHGLLLREVYSRLQPGRVGENDPTSMGPGYERVGYVKQPALSQRRTWSDSSSVSESESEDEAPMECWEFWSKFMERGTIRVG</sequence>
<protein>
    <submittedName>
        <fullName evidence="3">Heterokaryon incompatibility protein-domain-containing protein</fullName>
    </submittedName>
</protein>
<name>A0AAE0NUR6_9PEZI</name>
<dbReference type="PANTHER" id="PTHR33112:SF13">
    <property type="entry name" value="HETEROKARYON INCOMPATIBILITY DOMAIN-CONTAINING PROTEIN"/>
    <property type="match status" value="1"/>
</dbReference>
<dbReference type="EMBL" id="JAULSW010000003">
    <property type="protein sequence ID" value="KAK3388051.1"/>
    <property type="molecule type" value="Genomic_DNA"/>
</dbReference>
<dbReference type="PANTHER" id="PTHR33112">
    <property type="entry name" value="DOMAIN PROTEIN, PUTATIVE-RELATED"/>
    <property type="match status" value="1"/>
</dbReference>
<reference evidence="3" key="1">
    <citation type="journal article" date="2023" name="Mol. Phylogenet. Evol.">
        <title>Genome-scale phylogeny and comparative genomics of the fungal order Sordariales.</title>
        <authorList>
            <person name="Hensen N."/>
            <person name="Bonometti L."/>
            <person name="Westerberg I."/>
            <person name="Brannstrom I.O."/>
            <person name="Guillou S."/>
            <person name="Cros-Aarteil S."/>
            <person name="Calhoun S."/>
            <person name="Haridas S."/>
            <person name="Kuo A."/>
            <person name="Mondo S."/>
            <person name="Pangilinan J."/>
            <person name="Riley R."/>
            <person name="LaButti K."/>
            <person name="Andreopoulos B."/>
            <person name="Lipzen A."/>
            <person name="Chen C."/>
            <person name="Yan M."/>
            <person name="Daum C."/>
            <person name="Ng V."/>
            <person name="Clum A."/>
            <person name="Steindorff A."/>
            <person name="Ohm R.A."/>
            <person name="Martin F."/>
            <person name="Silar P."/>
            <person name="Natvig D.O."/>
            <person name="Lalanne C."/>
            <person name="Gautier V."/>
            <person name="Ament-Velasquez S.L."/>
            <person name="Kruys A."/>
            <person name="Hutchinson M.I."/>
            <person name="Powell A.J."/>
            <person name="Barry K."/>
            <person name="Miller A.N."/>
            <person name="Grigoriev I.V."/>
            <person name="Debuchy R."/>
            <person name="Gladieux P."/>
            <person name="Hiltunen Thoren M."/>
            <person name="Johannesson H."/>
        </authorList>
    </citation>
    <scope>NUCLEOTIDE SEQUENCE</scope>
    <source>
        <strain evidence="3">CBS 232.78</strain>
    </source>
</reference>
<keyword evidence="4" id="KW-1185">Reference proteome</keyword>
<dbReference type="Pfam" id="PF06985">
    <property type="entry name" value="HET"/>
    <property type="match status" value="1"/>
</dbReference>
<evidence type="ECO:0000259" key="2">
    <source>
        <dbReference type="Pfam" id="PF06985"/>
    </source>
</evidence>
<dbReference type="Proteomes" id="UP001285441">
    <property type="component" value="Unassembled WGS sequence"/>
</dbReference>
<accession>A0AAE0NUR6</accession>
<evidence type="ECO:0000313" key="4">
    <source>
        <dbReference type="Proteomes" id="UP001285441"/>
    </source>
</evidence>
<comment type="caution">
    <text evidence="3">The sequence shown here is derived from an EMBL/GenBank/DDBJ whole genome shotgun (WGS) entry which is preliminary data.</text>
</comment>
<gene>
    <name evidence="3" type="ORF">B0H63DRAFT_471390</name>
</gene>
<dbReference type="AlphaFoldDB" id="A0AAE0NUR6"/>
<proteinExistence type="predicted"/>
<organism evidence="3 4">
    <name type="scientific">Podospora didyma</name>
    <dbReference type="NCBI Taxonomy" id="330526"/>
    <lineage>
        <taxon>Eukaryota</taxon>
        <taxon>Fungi</taxon>
        <taxon>Dikarya</taxon>
        <taxon>Ascomycota</taxon>
        <taxon>Pezizomycotina</taxon>
        <taxon>Sordariomycetes</taxon>
        <taxon>Sordariomycetidae</taxon>
        <taxon>Sordariales</taxon>
        <taxon>Podosporaceae</taxon>
        <taxon>Podospora</taxon>
    </lineage>
</organism>